<organism evidence="1 2">
    <name type="scientific">Nitrospira japonica</name>
    <dbReference type="NCBI Taxonomy" id="1325564"/>
    <lineage>
        <taxon>Bacteria</taxon>
        <taxon>Pseudomonadati</taxon>
        <taxon>Nitrospirota</taxon>
        <taxon>Nitrospiria</taxon>
        <taxon>Nitrospirales</taxon>
        <taxon>Nitrospiraceae</taxon>
        <taxon>Nitrospira</taxon>
    </lineage>
</organism>
<dbReference type="KEGG" id="nja:NSJP_0392"/>
<dbReference type="STRING" id="1325564.NSJP_0392"/>
<keyword evidence="2" id="KW-1185">Reference proteome</keyword>
<protein>
    <submittedName>
        <fullName evidence="1">Uncharacterized protein</fullName>
    </submittedName>
</protein>
<proteinExistence type="predicted"/>
<reference evidence="1 2" key="1">
    <citation type="submission" date="2017-03" db="EMBL/GenBank/DDBJ databases">
        <authorList>
            <person name="Afonso C.L."/>
            <person name="Miller P.J."/>
            <person name="Scott M.A."/>
            <person name="Spackman E."/>
            <person name="Goraichik I."/>
            <person name="Dimitrov K.M."/>
            <person name="Suarez D.L."/>
            <person name="Swayne D.E."/>
        </authorList>
    </citation>
    <scope>NUCLEOTIDE SEQUENCE [LARGE SCALE GENOMIC DNA]</scope>
    <source>
        <strain evidence="1">Genome sequencing of Nitrospira japonica strain NJ11</strain>
    </source>
</reference>
<dbReference type="AlphaFoldDB" id="A0A1W1I0Q9"/>
<gene>
    <name evidence="1" type="ORF">NSJP_0392</name>
</gene>
<evidence type="ECO:0000313" key="1">
    <source>
        <dbReference type="EMBL" id="SLM46564.1"/>
    </source>
</evidence>
<evidence type="ECO:0000313" key="2">
    <source>
        <dbReference type="Proteomes" id="UP000192042"/>
    </source>
</evidence>
<dbReference type="Proteomes" id="UP000192042">
    <property type="component" value="Chromosome I"/>
</dbReference>
<accession>A0A1W1I0Q9</accession>
<sequence>MTEGEYNAYTVSGIFLPSSCSSVLAQKTMETLIVNIIYHGDGGLTHFNSGGLTWSM</sequence>
<name>A0A1W1I0Q9_9BACT</name>
<dbReference type="EMBL" id="LT828648">
    <property type="protein sequence ID" value="SLM46564.1"/>
    <property type="molecule type" value="Genomic_DNA"/>
</dbReference>